<dbReference type="AlphaFoldDB" id="A0A699Z6F1"/>
<gene>
    <name evidence="1" type="ORF">HaLaN_11018</name>
</gene>
<dbReference type="EMBL" id="BLLF01000778">
    <property type="protein sequence ID" value="GFH14886.1"/>
    <property type="molecule type" value="Genomic_DNA"/>
</dbReference>
<evidence type="ECO:0000313" key="1">
    <source>
        <dbReference type="EMBL" id="GFH14886.1"/>
    </source>
</evidence>
<protein>
    <submittedName>
        <fullName evidence="1">Uncharacterized protein</fullName>
    </submittedName>
</protein>
<organism evidence="1 2">
    <name type="scientific">Haematococcus lacustris</name>
    <name type="common">Green alga</name>
    <name type="synonym">Haematococcus pluvialis</name>
    <dbReference type="NCBI Taxonomy" id="44745"/>
    <lineage>
        <taxon>Eukaryota</taxon>
        <taxon>Viridiplantae</taxon>
        <taxon>Chlorophyta</taxon>
        <taxon>core chlorophytes</taxon>
        <taxon>Chlorophyceae</taxon>
        <taxon>CS clade</taxon>
        <taxon>Chlamydomonadales</taxon>
        <taxon>Haematococcaceae</taxon>
        <taxon>Haematococcus</taxon>
    </lineage>
</organism>
<dbReference type="Proteomes" id="UP000485058">
    <property type="component" value="Unassembled WGS sequence"/>
</dbReference>
<reference evidence="1 2" key="1">
    <citation type="submission" date="2020-02" db="EMBL/GenBank/DDBJ databases">
        <title>Draft genome sequence of Haematococcus lacustris strain NIES-144.</title>
        <authorList>
            <person name="Morimoto D."/>
            <person name="Nakagawa S."/>
            <person name="Yoshida T."/>
            <person name="Sawayama S."/>
        </authorList>
    </citation>
    <scope>NUCLEOTIDE SEQUENCE [LARGE SCALE GENOMIC DNA]</scope>
    <source>
        <strain evidence="1 2">NIES-144</strain>
    </source>
</reference>
<comment type="caution">
    <text evidence="1">The sequence shown here is derived from an EMBL/GenBank/DDBJ whole genome shotgun (WGS) entry which is preliminary data.</text>
</comment>
<proteinExistence type="predicted"/>
<sequence>MQQCMRACHHNVLSRRLKHIHVMQTRKLHAACMASESTPASGAAAGLSQYMTRLTQDEQADALSKFVAAGYTDAMHDLVTMLGNQELAEIGIQPQAVRSALLKDFAVTGPGKTYSIMSEAELLRENNGRGWVESCSKRRGVAETFTQLETWPRLLFGLLPHAIARLAAATLDGSPENYVAGQPNTVVAAVAEARLADADCVVAQPKPAIADEALVDALVACLAACKCRIVVSCNCYILAIRSKAAPAAMIKNKSHLNTSYIMLESVLHSGKFPAGPAAVPLAAGMAYATPSVGPAHTLAAPWPCIPNVPWIDPQAAQRLDDFHAHEAAGKPLKMKLLAATAVI</sequence>
<name>A0A699Z6F1_HAELA</name>
<accession>A0A699Z6F1</accession>
<keyword evidence="2" id="KW-1185">Reference proteome</keyword>
<evidence type="ECO:0000313" key="2">
    <source>
        <dbReference type="Proteomes" id="UP000485058"/>
    </source>
</evidence>